<name>A0AAV6KZR8_9ERIC</name>
<feature type="region of interest" description="Disordered" evidence="1">
    <location>
        <begin position="67"/>
        <end position="95"/>
    </location>
</feature>
<dbReference type="AlphaFoldDB" id="A0AAV6KZR8"/>
<gene>
    <name evidence="2" type="ORF">RHGRI_007873</name>
</gene>
<evidence type="ECO:0000313" key="3">
    <source>
        <dbReference type="Proteomes" id="UP000823749"/>
    </source>
</evidence>
<dbReference type="Proteomes" id="UP000823749">
    <property type="component" value="Chromosome 3"/>
</dbReference>
<evidence type="ECO:0000256" key="1">
    <source>
        <dbReference type="SAM" id="MobiDB-lite"/>
    </source>
</evidence>
<sequence>MTHVPPVPPDRRGVATLAITASMTVSVSSYSRRSSSSFTATKPLNPLHSHKGKVVILLDRACTAAKPQGAPRVLPKGRSRHKSLGKSLGGTEARDPYMVSTERWVARGTRGHVSRD</sequence>
<proteinExistence type="predicted"/>
<organism evidence="2 3">
    <name type="scientific">Rhododendron griersonianum</name>
    <dbReference type="NCBI Taxonomy" id="479676"/>
    <lineage>
        <taxon>Eukaryota</taxon>
        <taxon>Viridiplantae</taxon>
        <taxon>Streptophyta</taxon>
        <taxon>Embryophyta</taxon>
        <taxon>Tracheophyta</taxon>
        <taxon>Spermatophyta</taxon>
        <taxon>Magnoliopsida</taxon>
        <taxon>eudicotyledons</taxon>
        <taxon>Gunneridae</taxon>
        <taxon>Pentapetalae</taxon>
        <taxon>asterids</taxon>
        <taxon>Ericales</taxon>
        <taxon>Ericaceae</taxon>
        <taxon>Ericoideae</taxon>
        <taxon>Rhodoreae</taxon>
        <taxon>Rhododendron</taxon>
    </lineage>
</organism>
<evidence type="ECO:0000313" key="2">
    <source>
        <dbReference type="EMBL" id="KAG5557759.1"/>
    </source>
</evidence>
<keyword evidence="3" id="KW-1185">Reference proteome</keyword>
<protein>
    <submittedName>
        <fullName evidence="2">Uncharacterized protein</fullName>
    </submittedName>
</protein>
<reference evidence="2" key="1">
    <citation type="submission" date="2020-08" db="EMBL/GenBank/DDBJ databases">
        <title>Plant Genome Project.</title>
        <authorList>
            <person name="Zhang R.-G."/>
        </authorList>
    </citation>
    <scope>NUCLEOTIDE SEQUENCE</scope>
    <source>
        <strain evidence="2">WSP0</strain>
        <tissue evidence="2">Leaf</tissue>
    </source>
</reference>
<comment type="caution">
    <text evidence="2">The sequence shown here is derived from an EMBL/GenBank/DDBJ whole genome shotgun (WGS) entry which is preliminary data.</text>
</comment>
<feature type="compositionally biased region" description="Basic residues" evidence="1">
    <location>
        <begin position="75"/>
        <end position="84"/>
    </location>
</feature>
<accession>A0AAV6KZR8</accession>
<dbReference type="EMBL" id="JACTNZ010000003">
    <property type="protein sequence ID" value="KAG5557759.1"/>
    <property type="molecule type" value="Genomic_DNA"/>
</dbReference>